<sequence length="70" mass="8310">MSTFKLKESEILLYSFNVLQHVTLLITIFEPDNFSCLGLIQRTRFYEVSQEIYNLLIFLIENFRADCNRG</sequence>
<name>A0A8H9DAC2_9PROT</name>
<proteinExistence type="predicted"/>
<reference evidence="1" key="1">
    <citation type="submission" date="2021-02" db="EMBL/GenBank/DDBJ databases">
        <authorList>
            <person name="Han P."/>
        </authorList>
    </citation>
    <scope>NUCLEOTIDE SEQUENCE</scope>
    <source>
        <strain evidence="1">Nitrosomonas nitrosa 18-3D</strain>
    </source>
</reference>
<evidence type="ECO:0000313" key="1">
    <source>
        <dbReference type="EMBL" id="CAE6508442.1"/>
    </source>
</evidence>
<comment type="caution">
    <text evidence="1">The sequence shown here is derived from an EMBL/GenBank/DDBJ whole genome shotgun (WGS) entry which is preliminary data.</text>
</comment>
<gene>
    <name evidence="1" type="ORF">NMYAN_30014</name>
</gene>
<evidence type="ECO:0000313" key="2">
    <source>
        <dbReference type="Proteomes" id="UP000601736"/>
    </source>
</evidence>
<dbReference type="AlphaFoldDB" id="A0A8H9DAC2"/>
<protein>
    <submittedName>
        <fullName evidence="1">Uncharacterized protein</fullName>
    </submittedName>
</protein>
<dbReference type="Proteomes" id="UP000601736">
    <property type="component" value="Unassembled WGS sequence"/>
</dbReference>
<organism evidence="1 2">
    <name type="scientific">Nitrosomonas nitrosa</name>
    <dbReference type="NCBI Taxonomy" id="52442"/>
    <lineage>
        <taxon>Bacteria</taxon>
        <taxon>Pseudomonadati</taxon>
        <taxon>Pseudomonadota</taxon>
        <taxon>Betaproteobacteria</taxon>
        <taxon>Nitrosomonadales</taxon>
        <taxon>Nitrosomonadaceae</taxon>
        <taxon>Nitrosomonas</taxon>
    </lineage>
</organism>
<dbReference type="EMBL" id="CAJNAP010000023">
    <property type="protein sequence ID" value="CAE6508442.1"/>
    <property type="molecule type" value="Genomic_DNA"/>
</dbReference>
<accession>A0A8H9DAC2</accession>